<dbReference type="AlphaFoldDB" id="C6XZH6"/>
<dbReference type="RefSeq" id="WP_015808284.1">
    <property type="nucleotide sequence ID" value="NC_013061.1"/>
</dbReference>
<dbReference type="CDD" id="cd01169">
    <property type="entry name" value="HMPP_kinase"/>
    <property type="match status" value="1"/>
</dbReference>
<accession>C6XZH6</accession>
<dbReference type="GO" id="GO:0005829">
    <property type="term" value="C:cytosol"/>
    <property type="evidence" value="ECO:0007669"/>
    <property type="project" value="TreeGrafter"/>
</dbReference>
<dbReference type="Gene3D" id="3.40.1190.20">
    <property type="match status" value="1"/>
</dbReference>
<dbReference type="InterPro" id="IPR004399">
    <property type="entry name" value="HMP/HMP-P_kinase_dom"/>
</dbReference>
<dbReference type="eggNOG" id="COG0351">
    <property type="taxonomic scope" value="Bacteria"/>
</dbReference>
<dbReference type="InterPro" id="IPR013749">
    <property type="entry name" value="PM/HMP-P_kinase-1"/>
</dbReference>
<dbReference type="GO" id="GO:0008972">
    <property type="term" value="F:phosphomethylpyrimidine kinase activity"/>
    <property type="evidence" value="ECO:0007669"/>
    <property type="project" value="InterPro"/>
</dbReference>
<dbReference type="PANTHER" id="PTHR20858:SF17">
    <property type="entry name" value="HYDROXYMETHYLPYRIMIDINE_PHOSPHOMETHYLPYRIMIDINE KINASE THI20-RELATED"/>
    <property type="match status" value="1"/>
</dbReference>
<keyword evidence="4" id="KW-0808">Transferase</keyword>
<keyword evidence="4" id="KW-0418">Kinase</keyword>
<dbReference type="STRING" id="485917.Phep_2468"/>
<dbReference type="Pfam" id="PF08543">
    <property type="entry name" value="Phos_pyr_kin"/>
    <property type="match status" value="1"/>
</dbReference>
<dbReference type="GO" id="GO:0008902">
    <property type="term" value="F:hydroxymethylpyrimidine kinase activity"/>
    <property type="evidence" value="ECO:0007669"/>
    <property type="project" value="UniProtKB-EC"/>
</dbReference>
<feature type="domain" description="Pyridoxamine kinase/Phosphomethylpyrimidine kinase" evidence="3">
    <location>
        <begin position="28"/>
        <end position="258"/>
    </location>
</feature>
<evidence type="ECO:0000313" key="5">
    <source>
        <dbReference type="Proteomes" id="UP000000852"/>
    </source>
</evidence>
<gene>
    <name evidence="4" type="ordered locus">Phep_2468</name>
</gene>
<dbReference type="OrthoDB" id="9810880at2"/>
<comment type="pathway">
    <text evidence="1">Cofactor biosynthesis; thiamine diphosphate biosynthesis.</text>
</comment>
<evidence type="ECO:0000256" key="1">
    <source>
        <dbReference type="ARBA" id="ARBA00004948"/>
    </source>
</evidence>
<dbReference type="GO" id="GO:0009228">
    <property type="term" value="P:thiamine biosynthetic process"/>
    <property type="evidence" value="ECO:0007669"/>
    <property type="project" value="InterPro"/>
</dbReference>
<protein>
    <recommendedName>
        <fullName evidence="2">hydroxymethylpyrimidine kinase</fullName>
        <ecNumber evidence="2">2.7.1.49</ecNumber>
    </recommendedName>
</protein>
<sequence>MIEELEQHGIPGQGSKLRPYAMSIAGFDPSAGAGLLADVKCFEQHRVYGFGVCTALTVQTDTHFLKNQWLDAEQIIEQMMVLLLKFEVKACKIGLIKNSRILLEVVSHLRQHAPEIKIVLDPVLKASAGYAFHDWENGLKKLEPVLRQIDLITPNYPEMLSLGGKSGAGQLTAIAQHWAAYCPVLLKGGHLEKNKGTDYLFEGSQHFELKTDILSNFQKHGSGCVLSAAITARLAKGDHLLQACISAKKYTAHFLNSNNSLLGYHYED</sequence>
<evidence type="ECO:0000259" key="3">
    <source>
        <dbReference type="Pfam" id="PF08543"/>
    </source>
</evidence>
<evidence type="ECO:0000256" key="2">
    <source>
        <dbReference type="ARBA" id="ARBA00012135"/>
    </source>
</evidence>
<dbReference type="EC" id="2.7.1.49" evidence="2"/>
<evidence type="ECO:0000313" key="4">
    <source>
        <dbReference type="EMBL" id="ACU04672.1"/>
    </source>
</evidence>
<proteinExistence type="predicted"/>
<dbReference type="KEGG" id="phe:Phep_2468"/>
<dbReference type="EMBL" id="CP001681">
    <property type="protein sequence ID" value="ACU04672.1"/>
    <property type="molecule type" value="Genomic_DNA"/>
</dbReference>
<dbReference type="InterPro" id="IPR029056">
    <property type="entry name" value="Ribokinase-like"/>
</dbReference>
<dbReference type="PANTHER" id="PTHR20858">
    <property type="entry name" value="PHOSPHOMETHYLPYRIMIDINE KINASE"/>
    <property type="match status" value="1"/>
</dbReference>
<organism evidence="4 5">
    <name type="scientific">Pedobacter heparinus (strain ATCC 13125 / DSM 2366 / CIP 104194 / JCM 7457 / NBRC 12017 / NCIMB 9290 / NRRL B-14731 / HIM 762-3)</name>
    <dbReference type="NCBI Taxonomy" id="485917"/>
    <lineage>
        <taxon>Bacteria</taxon>
        <taxon>Pseudomonadati</taxon>
        <taxon>Bacteroidota</taxon>
        <taxon>Sphingobacteriia</taxon>
        <taxon>Sphingobacteriales</taxon>
        <taxon>Sphingobacteriaceae</taxon>
        <taxon>Pedobacter</taxon>
    </lineage>
</organism>
<dbReference type="Proteomes" id="UP000000852">
    <property type="component" value="Chromosome"/>
</dbReference>
<keyword evidence="5" id="KW-1185">Reference proteome</keyword>
<dbReference type="SUPFAM" id="SSF53613">
    <property type="entry name" value="Ribokinase-like"/>
    <property type="match status" value="1"/>
</dbReference>
<dbReference type="HOGENOM" id="CLU_020520_0_2_10"/>
<name>C6XZH6_PEDHD</name>
<reference evidence="4 5" key="1">
    <citation type="journal article" date="2009" name="Stand. Genomic Sci.">
        <title>Complete genome sequence of Pedobacter heparinus type strain (HIM 762-3).</title>
        <authorList>
            <person name="Han C."/>
            <person name="Spring S."/>
            <person name="Lapidus A."/>
            <person name="Del Rio T.G."/>
            <person name="Tice H."/>
            <person name="Copeland A."/>
            <person name="Cheng J.F."/>
            <person name="Lucas S."/>
            <person name="Chen F."/>
            <person name="Nolan M."/>
            <person name="Bruce D."/>
            <person name="Goodwin L."/>
            <person name="Pitluck S."/>
            <person name="Ivanova N."/>
            <person name="Mavromatis K."/>
            <person name="Mikhailova N."/>
            <person name="Pati A."/>
            <person name="Chen A."/>
            <person name="Palaniappan K."/>
            <person name="Land M."/>
            <person name="Hauser L."/>
            <person name="Chang Y.J."/>
            <person name="Jeffries C.C."/>
            <person name="Saunders E."/>
            <person name="Chertkov O."/>
            <person name="Brettin T."/>
            <person name="Goker M."/>
            <person name="Rohde M."/>
            <person name="Bristow J."/>
            <person name="Eisen J.A."/>
            <person name="Markowitz V."/>
            <person name="Hugenholtz P."/>
            <person name="Kyrpides N.C."/>
            <person name="Klenk H.P."/>
            <person name="Detter J.C."/>
        </authorList>
    </citation>
    <scope>NUCLEOTIDE SEQUENCE [LARGE SCALE GENOMIC DNA]</scope>
    <source>
        <strain evidence="5">ATCC 13125 / DSM 2366 / CIP 104194 / JCM 7457 / NBRC 12017 / NCIMB 9290 / NRRL B-14731 / HIM 762-3</strain>
    </source>
</reference>